<sequence length="69" mass="7961">MRFAYFWQLWQVILVLAMVIGITSFVYIRLKSPVTTRVRAILICLRILAATILLVCLLEPVLVQQIDIT</sequence>
<keyword evidence="1" id="KW-0472">Membrane</keyword>
<feature type="transmembrane region" description="Helical" evidence="1">
    <location>
        <begin position="40"/>
        <end position="63"/>
    </location>
</feature>
<feature type="transmembrane region" description="Helical" evidence="1">
    <location>
        <begin position="6"/>
        <end position="28"/>
    </location>
</feature>
<name>A0A382MB28_9ZZZZ</name>
<organism evidence="2">
    <name type="scientific">marine metagenome</name>
    <dbReference type="NCBI Taxonomy" id="408172"/>
    <lineage>
        <taxon>unclassified sequences</taxon>
        <taxon>metagenomes</taxon>
        <taxon>ecological metagenomes</taxon>
    </lineage>
</organism>
<dbReference type="EMBL" id="UINC01092012">
    <property type="protein sequence ID" value="SVC45245.1"/>
    <property type="molecule type" value="Genomic_DNA"/>
</dbReference>
<evidence type="ECO:0000256" key="1">
    <source>
        <dbReference type="SAM" id="Phobius"/>
    </source>
</evidence>
<accession>A0A382MB28</accession>
<gene>
    <name evidence="2" type="ORF">METZ01_LOCUS298099</name>
</gene>
<protein>
    <submittedName>
        <fullName evidence="2">Uncharacterized protein</fullName>
    </submittedName>
</protein>
<keyword evidence="1" id="KW-0812">Transmembrane</keyword>
<feature type="non-terminal residue" evidence="2">
    <location>
        <position position="69"/>
    </location>
</feature>
<reference evidence="2" key="1">
    <citation type="submission" date="2018-05" db="EMBL/GenBank/DDBJ databases">
        <authorList>
            <person name="Lanie J.A."/>
            <person name="Ng W.-L."/>
            <person name="Kazmierczak K.M."/>
            <person name="Andrzejewski T.M."/>
            <person name="Davidsen T.M."/>
            <person name="Wayne K.J."/>
            <person name="Tettelin H."/>
            <person name="Glass J.I."/>
            <person name="Rusch D."/>
            <person name="Podicherti R."/>
            <person name="Tsui H.-C.T."/>
            <person name="Winkler M.E."/>
        </authorList>
    </citation>
    <scope>NUCLEOTIDE SEQUENCE</scope>
</reference>
<keyword evidence="1" id="KW-1133">Transmembrane helix</keyword>
<dbReference type="AlphaFoldDB" id="A0A382MB28"/>
<proteinExistence type="predicted"/>
<evidence type="ECO:0000313" key="2">
    <source>
        <dbReference type="EMBL" id="SVC45245.1"/>
    </source>
</evidence>